<dbReference type="EMBL" id="JAYMYQ010000008">
    <property type="protein sequence ID" value="KAK7315854.1"/>
    <property type="molecule type" value="Genomic_DNA"/>
</dbReference>
<gene>
    <name evidence="1" type="ORF">VNO77_34436</name>
</gene>
<proteinExistence type="predicted"/>
<accession>A0AAN9KF48</accession>
<evidence type="ECO:0000313" key="2">
    <source>
        <dbReference type="Proteomes" id="UP001367508"/>
    </source>
</evidence>
<sequence length="157" mass="18526">MNRFDPPCLSRDLNLIDNHRPRVSDQEMTGPFLTLACMFGRRRDRLDGGEAEELFGFALDAQRLRLNMRFNSLIEHVKMPRCNHMHIRVVQHVCDRRGCIGFMHIDILVLCICVWRMEDQRPDPHVATWPSFCSRIDSLIEETCAWHLERALPKWIL</sequence>
<dbReference type="AlphaFoldDB" id="A0AAN9KF48"/>
<comment type="caution">
    <text evidence="1">The sequence shown here is derived from an EMBL/GenBank/DDBJ whole genome shotgun (WGS) entry which is preliminary data.</text>
</comment>
<reference evidence="1 2" key="1">
    <citation type="submission" date="2024-01" db="EMBL/GenBank/DDBJ databases">
        <title>The genomes of 5 underutilized Papilionoideae crops provide insights into root nodulation and disease resistanc.</title>
        <authorList>
            <person name="Jiang F."/>
        </authorList>
    </citation>
    <scope>NUCLEOTIDE SEQUENCE [LARGE SCALE GENOMIC DNA]</scope>
    <source>
        <strain evidence="1">LVBAO_FW01</strain>
        <tissue evidence="1">Leaves</tissue>
    </source>
</reference>
<name>A0AAN9KF48_CANGL</name>
<keyword evidence="2" id="KW-1185">Reference proteome</keyword>
<organism evidence="1 2">
    <name type="scientific">Canavalia gladiata</name>
    <name type="common">Sword bean</name>
    <name type="synonym">Dolichos gladiatus</name>
    <dbReference type="NCBI Taxonomy" id="3824"/>
    <lineage>
        <taxon>Eukaryota</taxon>
        <taxon>Viridiplantae</taxon>
        <taxon>Streptophyta</taxon>
        <taxon>Embryophyta</taxon>
        <taxon>Tracheophyta</taxon>
        <taxon>Spermatophyta</taxon>
        <taxon>Magnoliopsida</taxon>
        <taxon>eudicotyledons</taxon>
        <taxon>Gunneridae</taxon>
        <taxon>Pentapetalae</taxon>
        <taxon>rosids</taxon>
        <taxon>fabids</taxon>
        <taxon>Fabales</taxon>
        <taxon>Fabaceae</taxon>
        <taxon>Papilionoideae</taxon>
        <taxon>50 kb inversion clade</taxon>
        <taxon>NPAAA clade</taxon>
        <taxon>indigoferoid/millettioid clade</taxon>
        <taxon>Phaseoleae</taxon>
        <taxon>Canavalia</taxon>
    </lineage>
</organism>
<protein>
    <submittedName>
        <fullName evidence="1">Uncharacterized protein</fullName>
    </submittedName>
</protein>
<evidence type="ECO:0000313" key="1">
    <source>
        <dbReference type="EMBL" id="KAK7315854.1"/>
    </source>
</evidence>
<dbReference type="Proteomes" id="UP001367508">
    <property type="component" value="Unassembled WGS sequence"/>
</dbReference>